<feature type="region of interest" description="Disordered" evidence="5">
    <location>
        <begin position="59"/>
        <end position="177"/>
    </location>
</feature>
<feature type="compositionally biased region" description="Polar residues" evidence="5">
    <location>
        <begin position="207"/>
        <end position="216"/>
    </location>
</feature>
<dbReference type="EMBL" id="HF935907">
    <property type="protein sequence ID" value="CCX32840.1"/>
    <property type="molecule type" value="Genomic_DNA"/>
</dbReference>
<protein>
    <submittedName>
        <fullName evidence="6">Similar to DNA-directed RNA polymerase III subunit rpc4 acc. no. O74857</fullName>
    </submittedName>
</protein>
<keyword evidence="4" id="KW-0539">Nucleus</keyword>
<keyword evidence="3" id="KW-0804">Transcription</keyword>
<feature type="region of interest" description="Disordered" evidence="5">
    <location>
        <begin position="603"/>
        <end position="626"/>
    </location>
</feature>
<feature type="compositionally biased region" description="Basic residues" evidence="5">
    <location>
        <begin position="115"/>
        <end position="124"/>
    </location>
</feature>
<name>U4LTH2_PYROM</name>
<feature type="compositionally biased region" description="Low complexity" evidence="5">
    <location>
        <begin position="15"/>
        <end position="42"/>
    </location>
</feature>
<evidence type="ECO:0000313" key="7">
    <source>
        <dbReference type="Proteomes" id="UP000018144"/>
    </source>
</evidence>
<dbReference type="eggNOG" id="KOG3122">
    <property type="taxonomic scope" value="Eukaryota"/>
</dbReference>
<feature type="compositionally biased region" description="Basic and acidic residues" evidence="5">
    <location>
        <begin position="296"/>
        <end position="306"/>
    </location>
</feature>
<evidence type="ECO:0000256" key="5">
    <source>
        <dbReference type="SAM" id="MobiDB-lite"/>
    </source>
</evidence>
<feature type="region of interest" description="Disordered" evidence="5">
    <location>
        <begin position="202"/>
        <end position="306"/>
    </location>
</feature>
<feature type="compositionally biased region" description="Basic residues" evidence="5">
    <location>
        <begin position="1"/>
        <end position="14"/>
    </location>
</feature>
<dbReference type="PANTHER" id="PTHR13408">
    <property type="entry name" value="DNA-DIRECTED RNA POLYMERASE III"/>
    <property type="match status" value="1"/>
</dbReference>
<feature type="compositionally biased region" description="Low complexity" evidence="5">
    <location>
        <begin position="70"/>
        <end position="79"/>
    </location>
</feature>
<dbReference type="InterPro" id="IPR007811">
    <property type="entry name" value="RPC4"/>
</dbReference>
<evidence type="ECO:0000256" key="4">
    <source>
        <dbReference type="ARBA" id="ARBA00023242"/>
    </source>
</evidence>
<evidence type="ECO:0000256" key="2">
    <source>
        <dbReference type="ARBA" id="ARBA00022478"/>
    </source>
</evidence>
<keyword evidence="7" id="KW-1185">Reference proteome</keyword>
<dbReference type="AlphaFoldDB" id="U4LTH2"/>
<feature type="compositionally biased region" description="Basic and acidic residues" evidence="5">
    <location>
        <begin position="466"/>
        <end position="480"/>
    </location>
</feature>
<evidence type="ECO:0000256" key="1">
    <source>
        <dbReference type="ARBA" id="ARBA00004123"/>
    </source>
</evidence>
<dbReference type="GO" id="GO:0042797">
    <property type="term" value="P:tRNA transcription by RNA polymerase III"/>
    <property type="evidence" value="ECO:0007669"/>
    <property type="project" value="TreeGrafter"/>
</dbReference>
<feature type="compositionally biased region" description="Basic and acidic residues" evidence="5">
    <location>
        <begin position="611"/>
        <end position="620"/>
    </location>
</feature>
<keyword evidence="2 6" id="KW-0240">DNA-directed RNA polymerase</keyword>
<evidence type="ECO:0000256" key="3">
    <source>
        <dbReference type="ARBA" id="ARBA00023163"/>
    </source>
</evidence>
<organism evidence="6 7">
    <name type="scientific">Pyronema omphalodes (strain CBS 100304)</name>
    <name type="common">Pyronema confluens</name>
    <dbReference type="NCBI Taxonomy" id="1076935"/>
    <lineage>
        <taxon>Eukaryota</taxon>
        <taxon>Fungi</taxon>
        <taxon>Dikarya</taxon>
        <taxon>Ascomycota</taxon>
        <taxon>Pezizomycotina</taxon>
        <taxon>Pezizomycetes</taxon>
        <taxon>Pezizales</taxon>
        <taxon>Pyronemataceae</taxon>
        <taxon>Pyronema</taxon>
    </lineage>
</organism>
<feature type="compositionally biased region" description="Basic and acidic residues" evidence="5">
    <location>
        <begin position="125"/>
        <end position="152"/>
    </location>
</feature>
<accession>U4LTH2</accession>
<feature type="region of interest" description="Disordered" evidence="5">
    <location>
        <begin position="1"/>
        <end position="42"/>
    </location>
</feature>
<dbReference type="GO" id="GO:0005666">
    <property type="term" value="C:RNA polymerase III complex"/>
    <property type="evidence" value="ECO:0007669"/>
    <property type="project" value="InterPro"/>
</dbReference>
<gene>
    <name evidence="6" type="ORF">PCON_13691</name>
</gene>
<dbReference type="Pfam" id="PF05132">
    <property type="entry name" value="RNA_pol_Rpc4"/>
    <property type="match status" value="1"/>
</dbReference>
<proteinExistence type="predicted"/>
<sequence>MPPKKIVAKPKPVARRGAAAAASTADAPATPAPTGNPDADFRAPVANMMAPVAAMMDIDTPEPTLPTAPPQQEVPVVKPEPVEAKPIAPPKGRLDSLSTPRGQPGIRGAASASKLKFKPKVVARKTKEEREELDAKFKAEQDAAEKNSESTRGRGGARGGRGRGGRGRGGMRGGAAELQMGASGPFALGSIVTAGRQKVMAERGLNTGRSQRSFNFKSKIKAENQEEGAPAGPDYSSSDESDGEERMDVEYISLLDDSADEDGDFKMTPEWGSGAPIRIPRSEHLDRQVLVNTDSSSKKSKSELKALKDKEMTFETEIKIKDEPVEDEEGFIPSSPELSRRKVKLSVSPERRRKQAPGEFESPRKPRSAKKKVVSTTEEKEEYERIDVDKKLAFYELAGAMEELDIKPLTAKGEDADGDIDMNADAPVNAENAGAPTATRNPETENQIFFFQFPPLLPHLVTEAEATKAEPKTEDTEVKTEAPMAPPKKNALKGKALLKAQMALLTGPPPAGMVGKMRVHKSGRISMLWGNPDEDGEGVTEMEVNRGAHCEFLQEVVVVKEESPYGEADVDEKGRPKGAAYSLGQVKGKYVVSPDFLNLIKASNGKKSKGKGKEKEKKVEVTTIDE</sequence>
<dbReference type="PANTHER" id="PTHR13408:SF0">
    <property type="entry name" value="DNA-DIRECTED RNA POLYMERASE III SUBUNIT RPC4"/>
    <property type="match status" value="1"/>
</dbReference>
<dbReference type="GO" id="GO:0003677">
    <property type="term" value="F:DNA binding"/>
    <property type="evidence" value="ECO:0007669"/>
    <property type="project" value="InterPro"/>
</dbReference>
<evidence type="ECO:0000313" key="6">
    <source>
        <dbReference type="EMBL" id="CCX32840.1"/>
    </source>
</evidence>
<comment type="subcellular location">
    <subcellularLocation>
        <location evidence="1">Nucleus</location>
    </subcellularLocation>
</comment>
<dbReference type="STRING" id="1076935.U4LTH2"/>
<feature type="region of interest" description="Disordered" evidence="5">
    <location>
        <begin position="466"/>
        <end position="488"/>
    </location>
</feature>
<dbReference type="OMA" id="LQFPPMT"/>
<dbReference type="Proteomes" id="UP000018144">
    <property type="component" value="Unassembled WGS sequence"/>
</dbReference>
<dbReference type="OrthoDB" id="5836119at2759"/>
<reference evidence="6 7" key="1">
    <citation type="journal article" date="2013" name="PLoS Genet.">
        <title>The genome and development-dependent transcriptomes of Pyronema confluens: a window into fungal evolution.</title>
        <authorList>
            <person name="Traeger S."/>
            <person name="Altegoer F."/>
            <person name="Freitag M."/>
            <person name="Gabaldon T."/>
            <person name="Kempken F."/>
            <person name="Kumar A."/>
            <person name="Marcet-Houben M."/>
            <person name="Poggeler S."/>
            <person name="Stajich J.E."/>
            <person name="Nowrousian M."/>
        </authorList>
    </citation>
    <scope>NUCLEOTIDE SEQUENCE [LARGE SCALE GENOMIC DNA]</scope>
    <source>
        <strain evidence="7">CBS 100304</strain>
        <tissue evidence="6">Vegetative mycelium</tissue>
    </source>
</reference>
<feature type="region of interest" description="Disordered" evidence="5">
    <location>
        <begin position="321"/>
        <end position="385"/>
    </location>
</feature>